<dbReference type="STRING" id="693986.MOC_1840"/>
<proteinExistence type="predicted"/>
<gene>
    <name evidence="1" type="ORF">MOC_1840</name>
</gene>
<dbReference type="KEGG" id="mor:MOC_1840"/>
<organism evidence="1 2">
    <name type="scientific">Methylobacterium oryzae CBMB20</name>
    <dbReference type="NCBI Taxonomy" id="693986"/>
    <lineage>
        <taxon>Bacteria</taxon>
        <taxon>Pseudomonadati</taxon>
        <taxon>Pseudomonadota</taxon>
        <taxon>Alphaproteobacteria</taxon>
        <taxon>Hyphomicrobiales</taxon>
        <taxon>Methylobacteriaceae</taxon>
        <taxon>Methylobacterium</taxon>
    </lineage>
</organism>
<dbReference type="EMBL" id="CP003811">
    <property type="protein sequence ID" value="AIQ89595.1"/>
    <property type="molecule type" value="Genomic_DNA"/>
</dbReference>
<dbReference type="HOGENOM" id="CLU_1842788_0_0_5"/>
<keyword evidence="2" id="KW-1185">Reference proteome</keyword>
<dbReference type="Proteomes" id="UP000029492">
    <property type="component" value="Chromosome"/>
</dbReference>
<protein>
    <submittedName>
        <fullName evidence="1">Protein of unassigned function</fullName>
    </submittedName>
</protein>
<sequence>MFDSEIRIEVERRLQKAYDDRAREGLPPPVSVDALRAVVRSDLLREVEAARVAGKAVAVKLVAAPKPTPKATAPLIPKPRPAPRQSGMGLLMELAEKMDLREPVFPSLRQPATKPVPVVDPDETAAQAILRAGRRARGW</sequence>
<evidence type="ECO:0000313" key="1">
    <source>
        <dbReference type="EMBL" id="AIQ89595.1"/>
    </source>
</evidence>
<accession>A0A089NSR4</accession>
<name>A0A089NSR4_9HYPH</name>
<reference evidence="1 2" key="1">
    <citation type="journal article" date="2014" name="PLoS ONE">
        <title>Genome Information of Methylobacterium oryzae, a Plant-Probiotic Methylotroph in the Phyllosphere.</title>
        <authorList>
            <person name="Kwak M.J."/>
            <person name="Jeong H."/>
            <person name="Madhaiyan M."/>
            <person name="Lee Y."/>
            <person name="Sa T.M."/>
            <person name="Oh T.K."/>
            <person name="Kim J.F."/>
        </authorList>
    </citation>
    <scope>NUCLEOTIDE SEQUENCE [LARGE SCALE GENOMIC DNA]</scope>
    <source>
        <strain evidence="1 2">CBMB20</strain>
    </source>
</reference>
<evidence type="ECO:0000313" key="2">
    <source>
        <dbReference type="Proteomes" id="UP000029492"/>
    </source>
</evidence>
<dbReference type="AlphaFoldDB" id="A0A089NSR4"/>